<protein>
    <submittedName>
        <fullName evidence="2">YcxB family protein</fullName>
    </submittedName>
</protein>
<dbReference type="RefSeq" id="WP_262069470.1">
    <property type="nucleotide sequence ID" value="NZ_JAMXOC010000015.1"/>
</dbReference>
<evidence type="ECO:0000313" key="2">
    <source>
        <dbReference type="EMBL" id="MCP1110590.1"/>
    </source>
</evidence>
<feature type="transmembrane region" description="Helical" evidence="1">
    <location>
        <begin position="31"/>
        <end position="49"/>
    </location>
</feature>
<accession>A0ABT1EIR2</accession>
<organism evidence="2 3">
    <name type="scientific">Ohessyouella blattaphilus</name>
    <dbReference type="NCBI Taxonomy" id="2949333"/>
    <lineage>
        <taxon>Bacteria</taxon>
        <taxon>Bacillati</taxon>
        <taxon>Bacillota</taxon>
        <taxon>Clostridia</taxon>
        <taxon>Lachnospirales</taxon>
        <taxon>Lachnospiraceae</taxon>
        <taxon>Ohessyouella</taxon>
    </lineage>
</organism>
<keyword evidence="1" id="KW-0812">Transmembrane</keyword>
<dbReference type="Proteomes" id="UP001523565">
    <property type="component" value="Unassembled WGS sequence"/>
</dbReference>
<feature type="transmembrane region" description="Helical" evidence="1">
    <location>
        <begin position="55"/>
        <end position="76"/>
    </location>
</feature>
<keyword evidence="1" id="KW-0472">Membrane</keyword>
<comment type="caution">
    <text evidence="2">The sequence shown here is derived from an EMBL/GenBank/DDBJ whole genome shotgun (WGS) entry which is preliminary data.</text>
</comment>
<keyword evidence="1" id="KW-1133">Transmembrane helix</keyword>
<name>A0ABT1EIR2_9FIRM</name>
<sequence length="202" mass="23369">MTVLYEVHTGHTKNVLKGFAKLLAKNTGRRLMFRFSILALILFTLPRALNAPTYGYAICWAFGIFVILIALGRPYLTYWNLLARDTYYRNNTPITITFGHSQFVVDDGNTDTYKYFSIEELYADNDLFYLYVGNGDIFVFEKTSFTTGTADDFYPFMQLSTGKEFKPVNPSIKQRIFNLRQDMKKAELDHDAKVASRKKKKK</sequence>
<keyword evidence="3" id="KW-1185">Reference proteome</keyword>
<evidence type="ECO:0000256" key="1">
    <source>
        <dbReference type="SAM" id="Phobius"/>
    </source>
</evidence>
<dbReference type="EMBL" id="JAMZFV010000015">
    <property type="protein sequence ID" value="MCP1110590.1"/>
    <property type="molecule type" value="Genomic_DNA"/>
</dbReference>
<reference evidence="2 3" key="1">
    <citation type="journal article" date="2022" name="Genome Biol. Evol.">
        <title>Host diet, physiology and behaviors set the stage for Lachnospiraceae cladogenesis.</title>
        <authorList>
            <person name="Vera-Ponce De Leon A."/>
            <person name="Schneider M."/>
            <person name="Jahnes B.C."/>
            <person name="Sadowski V."/>
            <person name="Camuy-Velez L.A."/>
            <person name="Duan J."/>
            <person name="Sabree Z.L."/>
        </authorList>
    </citation>
    <scope>NUCLEOTIDE SEQUENCE [LARGE SCALE GENOMIC DNA]</scope>
    <source>
        <strain evidence="2 3">PAL227</strain>
    </source>
</reference>
<gene>
    <name evidence="2" type="ORF">NK118_10040</name>
</gene>
<proteinExistence type="predicted"/>
<evidence type="ECO:0000313" key="3">
    <source>
        <dbReference type="Proteomes" id="UP001523565"/>
    </source>
</evidence>